<keyword evidence="2" id="KW-0808">Transferase</keyword>
<evidence type="ECO:0000313" key="2">
    <source>
        <dbReference type="EMBL" id="XBH18857.1"/>
    </source>
</evidence>
<accession>A0AAU7DP58</accession>
<gene>
    <name evidence="2" type="ORF">P8935_05955</name>
</gene>
<keyword evidence="2" id="KW-0012">Acyltransferase</keyword>
<name>A0AAU7DP58_9BACT</name>
<dbReference type="InterPro" id="IPR000182">
    <property type="entry name" value="GNAT_dom"/>
</dbReference>
<dbReference type="Gene3D" id="3.40.630.30">
    <property type="match status" value="1"/>
</dbReference>
<proteinExistence type="predicted"/>
<protein>
    <submittedName>
        <fullName evidence="2">GNAT family N-acetyltransferase</fullName>
        <ecNumber evidence="2">2.3.1.-</ecNumber>
    </submittedName>
</protein>
<dbReference type="RefSeq" id="WP_348264075.1">
    <property type="nucleotide sequence ID" value="NZ_CP121196.1"/>
</dbReference>
<evidence type="ECO:0000259" key="1">
    <source>
        <dbReference type="PROSITE" id="PS51186"/>
    </source>
</evidence>
<organism evidence="2">
    <name type="scientific">Telmatobacter sp. DSM 110680</name>
    <dbReference type="NCBI Taxonomy" id="3036704"/>
    <lineage>
        <taxon>Bacteria</taxon>
        <taxon>Pseudomonadati</taxon>
        <taxon>Acidobacteriota</taxon>
        <taxon>Terriglobia</taxon>
        <taxon>Terriglobales</taxon>
        <taxon>Acidobacteriaceae</taxon>
        <taxon>Telmatobacter</taxon>
    </lineage>
</organism>
<dbReference type="Pfam" id="PF00583">
    <property type="entry name" value="Acetyltransf_1"/>
    <property type="match status" value="1"/>
</dbReference>
<dbReference type="GO" id="GO:0016747">
    <property type="term" value="F:acyltransferase activity, transferring groups other than amino-acyl groups"/>
    <property type="evidence" value="ECO:0007669"/>
    <property type="project" value="InterPro"/>
</dbReference>
<reference evidence="2" key="1">
    <citation type="submission" date="2023-03" db="EMBL/GenBank/DDBJ databases">
        <title>Edaphobacter sp.</title>
        <authorList>
            <person name="Huber K.J."/>
            <person name="Papendorf J."/>
            <person name="Pilke C."/>
            <person name="Bunk B."/>
            <person name="Sproeer C."/>
            <person name="Pester M."/>
        </authorList>
    </citation>
    <scope>NUCLEOTIDE SEQUENCE</scope>
    <source>
        <strain evidence="2">DSM 110680</strain>
    </source>
</reference>
<dbReference type="EMBL" id="CP121196">
    <property type="protein sequence ID" value="XBH18857.1"/>
    <property type="molecule type" value="Genomic_DNA"/>
</dbReference>
<dbReference type="PROSITE" id="PS51186">
    <property type="entry name" value="GNAT"/>
    <property type="match status" value="1"/>
</dbReference>
<feature type="domain" description="N-acetyltransferase" evidence="1">
    <location>
        <begin position="107"/>
        <end position="244"/>
    </location>
</feature>
<dbReference type="CDD" id="cd04301">
    <property type="entry name" value="NAT_SF"/>
    <property type="match status" value="1"/>
</dbReference>
<dbReference type="InterPro" id="IPR016181">
    <property type="entry name" value="Acyl_CoA_acyltransferase"/>
</dbReference>
<sequence>MARKRLFPQSTSEWMKCAGATVVFDGVDAPTTQTFGLGLFEELTSAALDEIERFFLVRDAEVMHEVCPFAGATTLDLLCARGYRPFEISSVLYRAVELPAEKHADNIRVRVVGLDEAQLWSDINAKGWTHEHPEFENFVREAGVMLVVREGSPCFLAEVDGVPGAAGALIVHDGVALFGGAATAPEMRRRGLQAALLEVRMRYAAEHGCDLAMMVAEAGSNSQRNAERKGFRVAYTRLKWKLVK</sequence>
<dbReference type="AlphaFoldDB" id="A0AAU7DP58"/>
<dbReference type="SUPFAM" id="SSF55729">
    <property type="entry name" value="Acyl-CoA N-acyltransferases (Nat)"/>
    <property type="match status" value="1"/>
</dbReference>
<dbReference type="EC" id="2.3.1.-" evidence="2"/>